<reference evidence="1 2" key="1">
    <citation type="submission" date="2018-10" db="EMBL/GenBank/DDBJ databases">
        <title>Parasedimentitalea marina sp. nov., a psychrophilic bacterium isolated from deep seawater of the New Britain Trench.</title>
        <authorList>
            <person name="Cao J."/>
        </authorList>
    </citation>
    <scope>NUCLEOTIDE SEQUENCE [LARGE SCALE GENOMIC DNA]</scope>
    <source>
        <strain evidence="1 2">W43</strain>
    </source>
</reference>
<sequence>MLITVYTGDWNEDAAPNSRWATRISVDLADKAGCSLMDWSQADLNGITMFTPLNRNDVLNTEYAPQLWACVDAILMKESRLEHMHQ</sequence>
<dbReference type="EMBL" id="CP033219">
    <property type="protein sequence ID" value="AZV77483.1"/>
    <property type="molecule type" value="Genomic_DNA"/>
</dbReference>
<gene>
    <name evidence="1" type="ORF">EBB79_05975</name>
</gene>
<proteinExistence type="predicted"/>
<dbReference type="OrthoDB" id="7861307at2"/>
<evidence type="ECO:0000313" key="1">
    <source>
        <dbReference type="EMBL" id="AZV77483.1"/>
    </source>
</evidence>
<name>A0A3T0N0D1_9RHOB</name>
<dbReference type="AlphaFoldDB" id="A0A3T0N0D1"/>
<dbReference type="KEGG" id="sedi:EBB79_05975"/>
<evidence type="ECO:0000313" key="2">
    <source>
        <dbReference type="Proteomes" id="UP000283063"/>
    </source>
</evidence>
<accession>A0A3T0N0D1</accession>
<organism evidence="1 2">
    <name type="scientific">Parasedimentitalea marina</name>
    <dbReference type="NCBI Taxonomy" id="2483033"/>
    <lineage>
        <taxon>Bacteria</taxon>
        <taxon>Pseudomonadati</taxon>
        <taxon>Pseudomonadota</taxon>
        <taxon>Alphaproteobacteria</taxon>
        <taxon>Rhodobacterales</taxon>
        <taxon>Paracoccaceae</taxon>
        <taxon>Parasedimentitalea</taxon>
    </lineage>
</organism>
<protein>
    <submittedName>
        <fullName evidence="1">Uncharacterized protein</fullName>
    </submittedName>
</protein>
<dbReference type="Proteomes" id="UP000283063">
    <property type="component" value="Chromosome"/>
</dbReference>
<dbReference type="RefSeq" id="WP_127748039.1">
    <property type="nucleotide sequence ID" value="NZ_CP033219.1"/>
</dbReference>
<keyword evidence="2" id="KW-1185">Reference proteome</keyword>